<dbReference type="InterPro" id="IPR006201">
    <property type="entry name" value="Neur_channel"/>
</dbReference>
<evidence type="ECO:0000256" key="14">
    <source>
        <dbReference type="RuleBase" id="RU000687"/>
    </source>
</evidence>
<evidence type="ECO:0000256" key="6">
    <source>
        <dbReference type="ARBA" id="ARBA00023065"/>
    </source>
</evidence>
<feature type="domain" description="Neurotransmitter-gated ion-channel ligand-binding" evidence="16">
    <location>
        <begin position="26"/>
        <end position="235"/>
    </location>
</feature>
<dbReference type="InterPro" id="IPR018000">
    <property type="entry name" value="Neurotransmitter_ion_chnl_CS"/>
</dbReference>
<evidence type="ECO:0000256" key="13">
    <source>
        <dbReference type="ARBA" id="ARBA00034099"/>
    </source>
</evidence>
<dbReference type="OrthoDB" id="5975154at2759"/>
<dbReference type="PANTHER" id="PTHR18945">
    <property type="entry name" value="NEUROTRANSMITTER GATED ION CHANNEL"/>
    <property type="match status" value="1"/>
</dbReference>
<dbReference type="AlphaFoldDB" id="A0A6P8IX84"/>
<keyword evidence="12 14" id="KW-0407">Ion channel</keyword>
<dbReference type="Pfam" id="PF02931">
    <property type="entry name" value="Neur_chan_LBD"/>
    <property type="match status" value="1"/>
</dbReference>
<keyword evidence="8" id="KW-1015">Disulfide bond</keyword>
<protein>
    <submittedName>
        <fullName evidence="19 20">Neuronal acetylcholine receptor subunit alpha-9-like</fullName>
    </submittedName>
</protein>
<dbReference type="SUPFAM" id="SSF63712">
    <property type="entry name" value="Nicotinic receptor ligand binding domain-like"/>
    <property type="match status" value="1"/>
</dbReference>
<dbReference type="NCBIfam" id="TIGR00860">
    <property type="entry name" value="LIC"/>
    <property type="match status" value="1"/>
</dbReference>
<sequence length="509" mass="58971">MFHLPQLCFVYGLLMIQECYGSRYERALLKKLLENYDKQERPVINDNDTVNVVFGMTLNQIIDVDEKNQILTASAWVRQTWYNPYLSWNLTKYGGLRTINIDPKVIWLPDIVLYDNADDDLSFSGNLDRLNTRVVLHYTGRNQWLAPVTFKSNCPINVKDFPFDTQYCNMKFGSWTYDGFRLNVMNESKEADLGKYMPSAEWHLVSVPAKRNVIKYFCCEEPYPDVTFTFILQRRSLFYMMNLILPLVTITILVNVSFVLPAESGERISLSITILLAMTVFMLVVAETIPPTSDAVPLIAKFYMAGMIEMAIALIWTCYILKYYHSDCMEMPSWVRKYILGYLGNFFGIRMENLKRFSEHSNLRKDGFQVKEEITFHSESPSKNFRKHKQNKLLKPEDHIESNDPFEHSRDSFKRNGYVSTSLRPLSSGNLEGMSDDSPNKPIFDLGEKILEKVETLVENSVVDDRVNIHKEEWRIAAMVMDKVSLWVFSLTVLITILSCFLQAPAYVA</sequence>
<name>A0A6P8IX84_ACTTE</name>
<feature type="transmembrane region" description="Helical" evidence="14">
    <location>
        <begin position="298"/>
        <end position="321"/>
    </location>
</feature>
<feature type="transmembrane region" description="Helical" evidence="14">
    <location>
        <begin position="268"/>
        <end position="286"/>
    </location>
</feature>
<keyword evidence="7 14" id="KW-0472">Membrane</keyword>
<dbReference type="GeneID" id="116306091"/>
<feature type="domain" description="Neurotransmitter-gated ion-channel transmembrane" evidence="17">
    <location>
        <begin position="243"/>
        <end position="496"/>
    </location>
</feature>
<keyword evidence="14" id="KW-0732">Signal</keyword>
<keyword evidence="4 14" id="KW-1133">Transmembrane helix</keyword>
<evidence type="ECO:0000313" key="20">
    <source>
        <dbReference type="RefSeq" id="XP_031571985.1"/>
    </source>
</evidence>
<feature type="signal peptide" evidence="14">
    <location>
        <begin position="1"/>
        <end position="21"/>
    </location>
</feature>
<dbReference type="Gene3D" id="2.70.170.10">
    <property type="entry name" value="Neurotransmitter-gated ion-channel ligand-binding domain"/>
    <property type="match status" value="1"/>
</dbReference>
<accession>A0A6P8IX84</accession>
<evidence type="ECO:0000313" key="18">
    <source>
        <dbReference type="Proteomes" id="UP000515163"/>
    </source>
</evidence>
<dbReference type="KEGG" id="aten:116306091"/>
<dbReference type="PROSITE" id="PS00236">
    <property type="entry name" value="NEUROTR_ION_CHANNEL"/>
    <property type="match status" value="1"/>
</dbReference>
<keyword evidence="1 14" id="KW-0813">Transport</keyword>
<keyword evidence="9" id="KW-0675">Receptor</keyword>
<keyword evidence="11" id="KW-1071">Ligand-gated ion channel</keyword>
<proteinExistence type="inferred from homology"/>
<feature type="compositionally biased region" description="Basic and acidic residues" evidence="15">
    <location>
        <begin position="394"/>
        <end position="409"/>
    </location>
</feature>
<dbReference type="CDD" id="cd19051">
    <property type="entry name" value="LGIC_TM_cation"/>
    <property type="match status" value="1"/>
</dbReference>
<dbReference type="CDD" id="cd18997">
    <property type="entry name" value="LGIC_ECD_nAChR"/>
    <property type="match status" value="1"/>
</dbReference>
<dbReference type="GO" id="GO:0045211">
    <property type="term" value="C:postsynaptic membrane"/>
    <property type="evidence" value="ECO:0007669"/>
    <property type="project" value="InterPro"/>
</dbReference>
<evidence type="ECO:0000256" key="4">
    <source>
        <dbReference type="ARBA" id="ARBA00022989"/>
    </source>
</evidence>
<dbReference type="RefSeq" id="XP_031571985.1">
    <property type="nucleotide sequence ID" value="XM_031716125.1"/>
</dbReference>
<keyword evidence="18" id="KW-1185">Reference proteome</keyword>
<keyword evidence="10" id="KW-0325">Glycoprotein</keyword>
<feature type="chain" id="PRO_5044519130" evidence="14">
    <location>
        <begin position="22"/>
        <end position="509"/>
    </location>
</feature>
<evidence type="ECO:0000256" key="9">
    <source>
        <dbReference type="ARBA" id="ARBA00023170"/>
    </source>
</evidence>
<dbReference type="InterPro" id="IPR036734">
    <property type="entry name" value="Neur_chan_lig-bd_sf"/>
</dbReference>
<evidence type="ECO:0000259" key="17">
    <source>
        <dbReference type="Pfam" id="PF02932"/>
    </source>
</evidence>
<feature type="transmembrane region" description="Helical" evidence="14">
    <location>
        <begin position="484"/>
        <end position="504"/>
    </location>
</feature>
<keyword evidence="3 14" id="KW-0812">Transmembrane</keyword>
<dbReference type="InterPro" id="IPR036719">
    <property type="entry name" value="Neuro-gated_channel_TM_sf"/>
</dbReference>
<dbReference type="InterPro" id="IPR002394">
    <property type="entry name" value="Nicotinic_acetylcholine_rcpt"/>
</dbReference>
<dbReference type="InterPro" id="IPR006029">
    <property type="entry name" value="Neurotrans-gated_channel_TM"/>
</dbReference>
<evidence type="ECO:0000256" key="2">
    <source>
        <dbReference type="ARBA" id="ARBA00022475"/>
    </source>
</evidence>
<dbReference type="InterPro" id="IPR006202">
    <property type="entry name" value="Neur_chan_lig-bd"/>
</dbReference>
<dbReference type="Pfam" id="PF02932">
    <property type="entry name" value="Neur_chan_memb"/>
    <property type="match status" value="1"/>
</dbReference>
<dbReference type="SUPFAM" id="SSF90112">
    <property type="entry name" value="Neurotransmitter-gated ion-channel transmembrane pore"/>
    <property type="match status" value="1"/>
</dbReference>
<comment type="subcellular location">
    <subcellularLocation>
        <location evidence="13">Synaptic cell membrane</location>
        <topology evidence="13">Multi-pass membrane protein</topology>
    </subcellularLocation>
</comment>
<evidence type="ECO:0000256" key="8">
    <source>
        <dbReference type="ARBA" id="ARBA00023157"/>
    </source>
</evidence>
<keyword evidence="5" id="KW-0770">Synapse</keyword>
<dbReference type="FunFam" id="1.20.58.390:FF:000223">
    <property type="entry name" value="Predicted protein"/>
    <property type="match status" value="1"/>
</dbReference>
<evidence type="ECO:0000256" key="11">
    <source>
        <dbReference type="ARBA" id="ARBA00023286"/>
    </source>
</evidence>
<dbReference type="InterPro" id="IPR038050">
    <property type="entry name" value="Neuro_actylchol_rec"/>
</dbReference>
<evidence type="ECO:0000256" key="10">
    <source>
        <dbReference type="ARBA" id="ARBA00023180"/>
    </source>
</evidence>
<evidence type="ECO:0000313" key="19">
    <source>
        <dbReference type="RefSeq" id="XP_031571984.1"/>
    </source>
</evidence>
<dbReference type="GO" id="GO:0022848">
    <property type="term" value="F:acetylcholine-gated monoatomic cation-selective channel activity"/>
    <property type="evidence" value="ECO:0007669"/>
    <property type="project" value="InterPro"/>
</dbReference>
<evidence type="ECO:0000256" key="7">
    <source>
        <dbReference type="ARBA" id="ARBA00023136"/>
    </source>
</evidence>
<gene>
    <name evidence="19 20 21" type="primary">LOC116306091</name>
</gene>
<dbReference type="Gene3D" id="1.20.58.390">
    <property type="entry name" value="Neurotransmitter-gated ion-channel transmembrane domain"/>
    <property type="match status" value="2"/>
</dbReference>
<feature type="region of interest" description="Disordered" evidence="15">
    <location>
        <begin position="379"/>
        <end position="409"/>
    </location>
</feature>
<evidence type="ECO:0000313" key="21">
    <source>
        <dbReference type="RefSeq" id="XP_031571986.1"/>
    </source>
</evidence>
<dbReference type="GO" id="GO:0004888">
    <property type="term" value="F:transmembrane signaling receptor activity"/>
    <property type="evidence" value="ECO:0007669"/>
    <property type="project" value="InterPro"/>
</dbReference>
<dbReference type="PRINTS" id="PR00252">
    <property type="entry name" value="NRIONCHANNEL"/>
</dbReference>
<keyword evidence="6 14" id="KW-0406">Ion transport</keyword>
<evidence type="ECO:0000256" key="5">
    <source>
        <dbReference type="ARBA" id="ARBA00023018"/>
    </source>
</evidence>
<comment type="similarity">
    <text evidence="14">Belongs to the ligand-gated ion channel (TC 1.A.9) family.</text>
</comment>
<evidence type="ECO:0000256" key="12">
    <source>
        <dbReference type="ARBA" id="ARBA00023303"/>
    </source>
</evidence>
<evidence type="ECO:0000256" key="1">
    <source>
        <dbReference type="ARBA" id="ARBA00022448"/>
    </source>
</evidence>
<keyword evidence="2" id="KW-1003">Cell membrane</keyword>
<dbReference type="PRINTS" id="PR00254">
    <property type="entry name" value="NICOTINICR"/>
</dbReference>
<feature type="transmembrane region" description="Helical" evidence="14">
    <location>
        <begin position="237"/>
        <end position="256"/>
    </location>
</feature>
<dbReference type="RefSeq" id="XP_031571984.1">
    <property type="nucleotide sequence ID" value="XM_031716124.1"/>
</dbReference>
<evidence type="ECO:0000256" key="3">
    <source>
        <dbReference type="ARBA" id="ARBA00022692"/>
    </source>
</evidence>
<organism evidence="18 21">
    <name type="scientific">Actinia tenebrosa</name>
    <name type="common">Australian red waratah sea anemone</name>
    <dbReference type="NCBI Taxonomy" id="6105"/>
    <lineage>
        <taxon>Eukaryota</taxon>
        <taxon>Metazoa</taxon>
        <taxon>Cnidaria</taxon>
        <taxon>Anthozoa</taxon>
        <taxon>Hexacorallia</taxon>
        <taxon>Actiniaria</taxon>
        <taxon>Actiniidae</taxon>
        <taxon>Actinia</taxon>
    </lineage>
</organism>
<evidence type="ECO:0000259" key="16">
    <source>
        <dbReference type="Pfam" id="PF02931"/>
    </source>
</evidence>
<evidence type="ECO:0000256" key="15">
    <source>
        <dbReference type="SAM" id="MobiDB-lite"/>
    </source>
</evidence>
<dbReference type="RefSeq" id="XP_031571986.1">
    <property type="nucleotide sequence ID" value="XM_031716126.1"/>
</dbReference>
<dbReference type="FunFam" id="2.70.170.10:FF:000005">
    <property type="entry name" value="Neuronal nicotinic acetylcholine receptor alpha4 subunit"/>
    <property type="match status" value="1"/>
</dbReference>
<dbReference type="Proteomes" id="UP000515163">
    <property type="component" value="Unplaced"/>
</dbReference>
<reference evidence="19 20" key="1">
    <citation type="submission" date="2025-04" db="UniProtKB">
        <authorList>
            <consortium name="RefSeq"/>
        </authorList>
    </citation>
    <scope>IDENTIFICATION</scope>
    <source>
        <tissue evidence="19 20">Tentacle</tissue>
    </source>
</reference>